<dbReference type="SUPFAM" id="SSF56112">
    <property type="entry name" value="Protein kinase-like (PK-like)"/>
    <property type="match status" value="1"/>
</dbReference>
<dbReference type="PROSITE" id="PS50011">
    <property type="entry name" value="PROTEIN_KINASE_DOM"/>
    <property type="match status" value="1"/>
</dbReference>
<dbReference type="Gene3D" id="1.10.510.10">
    <property type="entry name" value="Transferase(Phosphotransferase) domain 1"/>
    <property type="match status" value="1"/>
</dbReference>
<evidence type="ECO:0000256" key="1">
    <source>
        <dbReference type="ARBA" id="ARBA00022527"/>
    </source>
</evidence>
<dbReference type="PROSITE" id="PS00108">
    <property type="entry name" value="PROTEIN_KINASE_ST"/>
    <property type="match status" value="1"/>
</dbReference>
<dbReference type="CDD" id="cd14014">
    <property type="entry name" value="STKc_PknB_like"/>
    <property type="match status" value="1"/>
</dbReference>
<evidence type="ECO:0000259" key="9">
    <source>
        <dbReference type="PROSITE" id="PS50011"/>
    </source>
</evidence>
<feature type="compositionally biased region" description="Polar residues" evidence="8">
    <location>
        <begin position="507"/>
        <end position="527"/>
    </location>
</feature>
<feature type="domain" description="Protein kinase" evidence="9">
    <location>
        <begin position="24"/>
        <end position="293"/>
    </location>
</feature>
<keyword evidence="3 6" id="KW-0547">Nucleotide-binding</keyword>
<feature type="region of interest" description="Disordered" evidence="8">
    <location>
        <begin position="967"/>
        <end position="993"/>
    </location>
</feature>
<feature type="region of interest" description="Disordered" evidence="8">
    <location>
        <begin position="591"/>
        <end position="624"/>
    </location>
</feature>
<dbReference type="InterPro" id="IPR000719">
    <property type="entry name" value="Prot_kinase_dom"/>
</dbReference>
<feature type="compositionally biased region" description="Polar residues" evidence="8">
    <location>
        <begin position="978"/>
        <end position="993"/>
    </location>
</feature>
<dbReference type="GO" id="GO:0005634">
    <property type="term" value="C:nucleus"/>
    <property type="evidence" value="ECO:0007669"/>
    <property type="project" value="TreeGrafter"/>
</dbReference>
<feature type="compositionally biased region" description="Polar residues" evidence="8">
    <location>
        <begin position="790"/>
        <end position="808"/>
    </location>
</feature>
<accession>A0A1B7N9V6</accession>
<keyword evidence="4" id="KW-0418">Kinase</keyword>
<name>A0A1B7N9V6_9AGAM</name>
<dbReference type="InterPro" id="IPR011009">
    <property type="entry name" value="Kinase-like_dom_sf"/>
</dbReference>
<dbReference type="GO" id="GO:0005524">
    <property type="term" value="F:ATP binding"/>
    <property type="evidence" value="ECO:0007669"/>
    <property type="project" value="UniProtKB-UniRule"/>
</dbReference>
<dbReference type="AlphaFoldDB" id="A0A1B7N9V6"/>
<feature type="compositionally biased region" description="Polar residues" evidence="8">
    <location>
        <begin position="444"/>
        <end position="453"/>
    </location>
</feature>
<feature type="region of interest" description="Disordered" evidence="8">
    <location>
        <begin position="330"/>
        <end position="459"/>
    </location>
</feature>
<evidence type="ECO:0000256" key="3">
    <source>
        <dbReference type="ARBA" id="ARBA00022741"/>
    </source>
</evidence>
<evidence type="ECO:0000256" key="2">
    <source>
        <dbReference type="ARBA" id="ARBA00022679"/>
    </source>
</evidence>
<dbReference type="SMART" id="SM00220">
    <property type="entry name" value="S_TKc"/>
    <property type="match status" value="1"/>
</dbReference>
<dbReference type="InParanoid" id="A0A1B7N9V6"/>
<evidence type="ECO:0000256" key="4">
    <source>
        <dbReference type="ARBA" id="ARBA00022777"/>
    </source>
</evidence>
<feature type="compositionally biased region" description="Polar residues" evidence="8">
    <location>
        <begin position="609"/>
        <end position="624"/>
    </location>
</feature>
<dbReference type="GO" id="GO:0004674">
    <property type="term" value="F:protein serine/threonine kinase activity"/>
    <property type="evidence" value="ECO:0007669"/>
    <property type="project" value="UniProtKB-KW"/>
</dbReference>
<feature type="compositionally biased region" description="Basic and acidic residues" evidence="8">
    <location>
        <begin position="591"/>
        <end position="606"/>
    </location>
</feature>
<keyword evidence="5 6" id="KW-0067">ATP-binding</keyword>
<dbReference type="Proteomes" id="UP000092154">
    <property type="component" value="Unassembled WGS sequence"/>
</dbReference>
<dbReference type="PROSITE" id="PS00107">
    <property type="entry name" value="PROTEIN_KINASE_ATP"/>
    <property type="match status" value="1"/>
</dbReference>
<keyword evidence="11" id="KW-1185">Reference proteome</keyword>
<feature type="binding site" evidence="6">
    <location>
        <position position="60"/>
    </location>
    <ligand>
        <name>ATP</name>
        <dbReference type="ChEBI" id="CHEBI:30616"/>
    </ligand>
</feature>
<dbReference type="InterPro" id="IPR017441">
    <property type="entry name" value="Protein_kinase_ATP_BS"/>
</dbReference>
<sequence>MMDASAPEATDVFSLSDHLLAERLHFVKEIGFGNWGSVWLCQPKSKSSSEKLKDVEVAVKLVHRSKTSTTAARVRSLWNEMKIVRSFKADPHPSIIPFHSFIITPSYALITMAYLPTLVPVEVSEPRAKEWFRSLLSGVNFLHERGVVHNDIKPANILLTRESVPVLVDFGFAEKYDLSSPKAFHSNLTYGTPEYLSPERARGLPHDTRKSDIWALGITFFEILVGRTPFEYEEGEQFATKADLEKYWGRTMRGKWVGTYSIPRPAEKFLKRMIVPNADLRCTAKQAMSDSYWHAGAAGVVPGKLGHKKSASTAVPSTSPIYLHSLSTSFVSPPAKDTSTPRDPSIPKDTSVSRLLDISLPWTSNSRSTSRSSASRSVSRTPEKEKEDPCTVEKNHIRSKSQPKLRSPHPHVDGNRGRKLSTVQGSPLVNNTKKLGPAPLSPAESMSDNTSGSPGLFSLDSPSWVRKPVGPRMPTNIPTNIALREKEGARKRGAGAGKENTSRVKENSSVTDSKENTPLTRENSTPKMSGRKPRSRSRVGVLADLTGFAKNMDLSAHGVPRSRGKGTLRSASDLRNISRTDIRSASRADLRNVSKTDVRDVSRTDLDVGQNTPTDNHSTPNTSTADLMNASTAVNVSGAANTTSSTISKGSVRDRMREWERERERLREMERLTEMQREAESILTSSHEEGSDDETEMSDEEVECAIKKDEVQDARCPPVVSDQASPAEVYMKNEVKVMEEEADRDSDAEIDPNVMSYRADLSEEHIEIARIGVRASARLLSTGPGSTSVLGMVRSNSASTSPVESSLPSERRTSESGFVGLKHSVKASIDKGVRLYKSSTLGQIRSGRTTPVWCASPEPIEFEERHSGEAGRFSYEEIRPEGSAEKKHETDMDRMNLWIQNVERVVEETRQNFAFASRSITPPPMLPLSPPISRSNSQVHGLNVSRSSSRLPRRMLAANEIFYNDPDAPLSPGRSALADQSNSFSGYMSPNDSGFPQPAILPTINVLAQTPRRKRRATIATRSPKVDENDMDTLASPSKRREKSRSQGNLDRHIRPMDKLEFDLAREPTVPTPRLSAVLDRNLFIAPSISPRSSDVDGMQTPNPIRRRSILFDDGDLTASPFHVEPYPPRKLGEPVVVLNSPDRRRVEGVYDRFLMSTTGVKRVGKGYQSENLHNVVSTLECKPTNNNPRNFKVFNSTRRVMPPPVSSDDQWRSPSVDELGLVSCSAGASRTSKEDSKNTATATLVRRAIKAMVPGRTVSRRLSRTIVG</sequence>
<dbReference type="EMBL" id="KV448174">
    <property type="protein sequence ID" value="OAX41652.1"/>
    <property type="molecule type" value="Genomic_DNA"/>
</dbReference>
<feature type="compositionally biased region" description="Basic residues" evidence="8">
    <location>
        <begin position="397"/>
        <end position="409"/>
    </location>
</feature>
<feature type="region of interest" description="Disordered" evidence="8">
    <location>
        <begin position="676"/>
        <end position="695"/>
    </location>
</feature>
<evidence type="ECO:0000256" key="5">
    <source>
        <dbReference type="ARBA" id="ARBA00022840"/>
    </source>
</evidence>
<evidence type="ECO:0000256" key="7">
    <source>
        <dbReference type="SAM" id="Coils"/>
    </source>
</evidence>
<feature type="region of interest" description="Disordered" evidence="8">
    <location>
        <begin position="484"/>
        <end position="538"/>
    </location>
</feature>
<feature type="compositionally biased region" description="Polar residues" evidence="8">
    <location>
        <begin position="330"/>
        <end position="353"/>
    </location>
</feature>
<keyword evidence="1" id="KW-0723">Serine/threonine-protein kinase</keyword>
<feature type="region of interest" description="Disordered" evidence="8">
    <location>
        <begin position="1011"/>
        <end position="1052"/>
    </location>
</feature>
<feature type="compositionally biased region" description="Low complexity" evidence="8">
    <location>
        <begin position="363"/>
        <end position="380"/>
    </location>
</feature>
<evidence type="ECO:0000256" key="6">
    <source>
        <dbReference type="PROSITE-ProRule" id="PRU10141"/>
    </source>
</evidence>
<proteinExistence type="predicted"/>
<feature type="region of interest" description="Disordered" evidence="8">
    <location>
        <begin position="790"/>
        <end position="815"/>
    </location>
</feature>
<feature type="coiled-coil region" evidence="7">
    <location>
        <begin position="649"/>
        <end position="676"/>
    </location>
</feature>
<keyword evidence="7" id="KW-0175">Coiled coil</keyword>
<evidence type="ECO:0000256" key="8">
    <source>
        <dbReference type="SAM" id="MobiDB-lite"/>
    </source>
</evidence>
<evidence type="ECO:0000313" key="11">
    <source>
        <dbReference type="Proteomes" id="UP000092154"/>
    </source>
</evidence>
<organism evidence="10 11">
    <name type="scientific">Rhizopogon vinicolor AM-OR11-026</name>
    <dbReference type="NCBI Taxonomy" id="1314800"/>
    <lineage>
        <taxon>Eukaryota</taxon>
        <taxon>Fungi</taxon>
        <taxon>Dikarya</taxon>
        <taxon>Basidiomycota</taxon>
        <taxon>Agaricomycotina</taxon>
        <taxon>Agaricomycetes</taxon>
        <taxon>Agaricomycetidae</taxon>
        <taxon>Boletales</taxon>
        <taxon>Suillineae</taxon>
        <taxon>Rhizopogonaceae</taxon>
        <taxon>Rhizopogon</taxon>
    </lineage>
</organism>
<dbReference type="PANTHER" id="PTHR24345">
    <property type="entry name" value="SERINE/THREONINE-PROTEIN KINASE PLK"/>
    <property type="match status" value="1"/>
</dbReference>
<dbReference type="PANTHER" id="PTHR24345:SF0">
    <property type="entry name" value="CELL CYCLE SERINE_THREONINE-PROTEIN KINASE CDC5_MSD2"/>
    <property type="match status" value="1"/>
</dbReference>
<keyword evidence="2" id="KW-0808">Transferase</keyword>
<feature type="compositionally biased region" description="Basic and acidic residues" evidence="8">
    <location>
        <begin position="381"/>
        <end position="396"/>
    </location>
</feature>
<dbReference type="Pfam" id="PF00069">
    <property type="entry name" value="Pkinase"/>
    <property type="match status" value="1"/>
</dbReference>
<evidence type="ECO:0000313" key="10">
    <source>
        <dbReference type="EMBL" id="OAX41652.1"/>
    </source>
</evidence>
<feature type="compositionally biased region" description="Polar residues" evidence="8">
    <location>
        <begin position="421"/>
        <end position="433"/>
    </location>
</feature>
<reference evidence="10 11" key="1">
    <citation type="submission" date="2016-06" db="EMBL/GenBank/DDBJ databases">
        <title>Comparative genomics of the ectomycorrhizal sister species Rhizopogon vinicolor and Rhizopogon vesiculosus (Basidiomycota: Boletales) reveals a divergence of the mating type B locus.</title>
        <authorList>
            <consortium name="DOE Joint Genome Institute"/>
            <person name="Mujic A.B."/>
            <person name="Kuo A."/>
            <person name="Tritt A."/>
            <person name="Lipzen A."/>
            <person name="Chen C."/>
            <person name="Johnson J."/>
            <person name="Sharma A."/>
            <person name="Barry K."/>
            <person name="Grigoriev I.V."/>
            <person name="Spatafora J.W."/>
        </authorList>
    </citation>
    <scope>NUCLEOTIDE SEQUENCE [LARGE SCALE GENOMIC DNA]</scope>
    <source>
        <strain evidence="10 11">AM-OR11-026</strain>
    </source>
</reference>
<dbReference type="OrthoDB" id="68483at2759"/>
<protein>
    <recommendedName>
        <fullName evidence="9">Protein kinase domain-containing protein</fullName>
    </recommendedName>
</protein>
<gene>
    <name evidence="10" type="ORF">K503DRAFT_735155</name>
</gene>
<dbReference type="STRING" id="1314800.A0A1B7N9V6"/>
<dbReference type="InterPro" id="IPR008271">
    <property type="entry name" value="Ser/Thr_kinase_AS"/>
</dbReference>